<name>A0A6D2JCC5_9BRAS</name>
<gene>
    <name evidence="1" type="ORF">MERR_LOCUS22183</name>
</gene>
<dbReference type="InterPro" id="IPR036047">
    <property type="entry name" value="F-box-like_dom_sf"/>
</dbReference>
<dbReference type="EMBL" id="CACVBM020001151">
    <property type="protein sequence ID" value="CAA7034948.1"/>
    <property type="molecule type" value="Genomic_DNA"/>
</dbReference>
<comment type="caution">
    <text evidence="1">The sequence shown here is derived from an EMBL/GenBank/DDBJ whole genome shotgun (WGS) entry which is preliminary data.</text>
</comment>
<proteinExistence type="predicted"/>
<dbReference type="AlphaFoldDB" id="A0A6D2JCC5"/>
<protein>
    <recommendedName>
        <fullName evidence="3">F-box domain-containing protein</fullName>
    </recommendedName>
</protein>
<dbReference type="Proteomes" id="UP000467841">
    <property type="component" value="Unassembled WGS sequence"/>
</dbReference>
<accession>A0A6D2JCC5</accession>
<organism evidence="1 2">
    <name type="scientific">Microthlaspi erraticum</name>
    <dbReference type="NCBI Taxonomy" id="1685480"/>
    <lineage>
        <taxon>Eukaryota</taxon>
        <taxon>Viridiplantae</taxon>
        <taxon>Streptophyta</taxon>
        <taxon>Embryophyta</taxon>
        <taxon>Tracheophyta</taxon>
        <taxon>Spermatophyta</taxon>
        <taxon>Magnoliopsida</taxon>
        <taxon>eudicotyledons</taxon>
        <taxon>Gunneridae</taxon>
        <taxon>Pentapetalae</taxon>
        <taxon>rosids</taxon>
        <taxon>malvids</taxon>
        <taxon>Brassicales</taxon>
        <taxon>Brassicaceae</taxon>
        <taxon>Coluteocarpeae</taxon>
        <taxon>Microthlaspi</taxon>
    </lineage>
</organism>
<keyword evidence="2" id="KW-1185">Reference proteome</keyword>
<dbReference type="SUPFAM" id="SSF81383">
    <property type="entry name" value="F-box domain"/>
    <property type="match status" value="1"/>
</dbReference>
<evidence type="ECO:0008006" key="3">
    <source>
        <dbReference type="Google" id="ProtNLM"/>
    </source>
</evidence>
<dbReference type="PANTHER" id="PTHR31293:SF12">
    <property type="entry name" value="RNI-LIKE SUPERFAMILY PROTEIN"/>
    <property type="match status" value="1"/>
</dbReference>
<dbReference type="InterPro" id="IPR055294">
    <property type="entry name" value="FBL60-like"/>
</dbReference>
<evidence type="ECO:0000313" key="2">
    <source>
        <dbReference type="Proteomes" id="UP000467841"/>
    </source>
</evidence>
<dbReference type="PANTHER" id="PTHR31293">
    <property type="entry name" value="RNI-LIKE SUPERFAMILY PROTEIN"/>
    <property type="match status" value="1"/>
</dbReference>
<evidence type="ECO:0000313" key="1">
    <source>
        <dbReference type="EMBL" id="CAA7034948.1"/>
    </source>
</evidence>
<reference evidence="1" key="1">
    <citation type="submission" date="2020-01" db="EMBL/GenBank/DDBJ databases">
        <authorList>
            <person name="Mishra B."/>
        </authorList>
    </citation>
    <scope>NUCLEOTIDE SEQUENCE [LARGE SCALE GENOMIC DNA]</scope>
</reference>
<dbReference type="SUPFAM" id="SSF52047">
    <property type="entry name" value="RNI-like"/>
    <property type="match status" value="1"/>
</dbReference>
<dbReference type="OrthoDB" id="1086061at2759"/>
<sequence>MDIISELPDELLVKVLSFIPTKLAVSTSILSMWMWLPKLDFIGDIQSSSDECERLRCFLDMNLPLHRAPIIESFRLKLSRARVKPKDVKIWVLFACSRNLRELEISYDNYLSDRSNVWPVLPSSLYICKSLVTLKLEGDILLDVPRMVCRSFSEKTAT</sequence>